<feature type="transmembrane region" description="Helical" evidence="8">
    <location>
        <begin position="124"/>
        <end position="147"/>
    </location>
</feature>
<feature type="transmembrane region" description="Helical" evidence="8">
    <location>
        <begin position="359"/>
        <end position="382"/>
    </location>
</feature>
<dbReference type="STRING" id="568069.A0A1J1IGP6"/>
<evidence type="ECO:0000313" key="9">
    <source>
        <dbReference type="EMBL" id="CRK98214.1"/>
    </source>
</evidence>
<keyword evidence="10" id="KW-1185">Reference proteome</keyword>
<comment type="subcellular location">
    <subcellularLocation>
        <location evidence="1 8">Cell membrane</location>
        <topology evidence="1 8">Multi-pass membrane protein</topology>
    </subcellularLocation>
</comment>
<dbReference type="GO" id="GO:0030424">
    <property type="term" value="C:axon"/>
    <property type="evidence" value="ECO:0007669"/>
    <property type="project" value="TreeGrafter"/>
</dbReference>
<evidence type="ECO:0000256" key="5">
    <source>
        <dbReference type="ARBA" id="ARBA00023136"/>
    </source>
</evidence>
<name>A0A1J1IGP6_9DIPT</name>
<feature type="transmembrane region" description="Helical" evidence="8">
    <location>
        <begin position="68"/>
        <end position="91"/>
    </location>
</feature>
<keyword evidence="7 8" id="KW-0807">Transducer</keyword>
<reference evidence="9 10" key="1">
    <citation type="submission" date="2015-04" db="EMBL/GenBank/DDBJ databases">
        <authorList>
            <person name="Syromyatnikov M.Y."/>
            <person name="Popov V.N."/>
        </authorList>
    </citation>
    <scope>NUCLEOTIDE SEQUENCE [LARGE SCALE GENOMIC DNA]</scope>
</reference>
<proteinExistence type="inferred from homology"/>
<keyword evidence="5 8" id="KW-0472">Membrane</keyword>
<feature type="transmembrane region" description="Helical" evidence="8">
    <location>
        <begin position="153"/>
        <end position="178"/>
    </location>
</feature>
<dbReference type="GO" id="GO:0007635">
    <property type="term" value="P:chemosensory behavior"/>
    <property type="evidence" value="ECO:0007669"/>
    <property type="project" value="TreeGrafter"/>
</dbReference>
<evidence type="ECO:0000256" key="2">
    <source>
        <dbReference type="ARBA" id="ARBA00022475"/>
    </source>
</evidence>
<dbReference type="EMBL" id="CVRI01000047">
    <property type="protein sequence ID" value="CRK98214.1"/>
    <property type="molecule type" value="Genomic_DNA"/>
</dbReference>
<keyword evidence="6 8" id="KW-0675">Receptor</keyword>
<evidence type="ECO:0000256" key="6">
    <source>
        <dbReference type="ARBA" id="ARBA00023170"/>
    </source>
</evidence>
<keyword evidence="3 8" id="KW-0812">Transmembrane</keyword>
<dbReference type="PANTHER" id="PTHR21143:SF104">
    <property type="entry name" value="GUSTATORY RECEPTOR 8A-RELATED"/>
    <property type="match status" value="1"/>
</dbReference>
<evidence type="ECO:0000256" key="7">
    <source>
        <dbReference type="ARBA" id="ARBA00023224"/>
    </source>
</evidence>
<dbReference type="AlphaFoldDB" id="A0A1J1IGP6"/>
<accession>A0A1J1IGP6</accession>
<dbReference type="Proteomes" id="UP000183832">
    <property type="component" value="Unassembled WGS sequence"/>
</dbReference>
<dbReference type="InterPro" id="IPR013604">
    <property type="entry name" value="7TM_chemorcpt"/>
</dbReference>
<dbReference type="GO" id="GO:0008049">
    <property type="term" value="P:male courtship behavior"/>
    <property type="evidence" value="ECO:0007669"/>
    <property type="project" value="TreeGrafter"/>
</dbReference>
<feature type="transmembrane region" description="Helical" evidence="8">
    <location>
        <begin position="328"/>
        <end position="347"/>
    </location>
</feature>
<organism evidence="9 10">
    <name type="scientific">Clunio marinus</name>
    <dbReference type="NCBI Taxonomy" id="568069"/>
    <lineage>
        <taxon>Eukaryota</taxon>
        <taxon>Metazoa</taxon>
        <taxon>Ecdysozoa</taxon>
        <taxon>Arthropoda</taxon>
        <taxon>Hexapoda</taxon>
        <taxon>Insecta</taxon>
        <taxon>Pterygota</taxon>
        <taxon>Neoptera</taxon>
        <taxon>Endopterygota</taxon>
        <taxon>Diptera</taxon>
        <taxon>Nematocera</taxon>
        <taxon>Chironomoidea</taxon>
        <taxon>Chironomidae</taxon>
        <taxon>Clunio</taxon>
    </lineage>
</organism>
<evidence type="ECO:0000256" key="1">
    <source>
        <dbReference type="ARBA" id="ARBA00004651"/>
    </source>
</evidence>
<dbReference type="GO" id="GO:0030425">
    <property type="term" value="C:dendrite"/>
    <property type="evidence" value="ECO:0007669"/>
    <property type="project" value="TreeGrafter"/>
</dbReference>
<keyword evidence="4 8" id="KW-1133">Transmembrane helix</keyword>
<dbReference type="GO" id="GO:0050909">
    <property type="term" value="P:sensory perception of taste"/>
    <property type="evidence" value="ECO:0007669"/>
    <property type="project" value="InterPro"/>
</dbReference>
<dbReference type="GO" id="GO:0007165">
    <property type="term" value="P:signal transduction"/>
    <property type="evidence" value="ECO:0007669"/>
    <property type="project" value="UniProtKB-KW"/>
</dbReference>
<keyword evidence="2 8" id="KW-1003">Cell membrane</keyword>
<dbReference type="Pfam" id="PF08395">
    <property type="entry name" value="7tm_7"/>
    <property type="match status" value="2"/>
</dbReference>
<protein>
    <recommendedName>
        <fullName evidence="8">Gustatory receptor</fullName>
    </recommendedName>
</protein>
<feature type="transmembrane region" description="Helical" evidence="8">
    <location>
        <begin position="440"/>
        <end position="458"/>
    </location>
</feature>
<dbReference type="GO" id="GO:0005886">
    <property type="term" value="C:plasma membrane"/>
    <property type="evidence" value="ECO:0007669"/>
    <property type="project" value="UniProtKB-SubCell"/>
</dbReference>
<comment type="function">
    <text evidence="8">Gustatory receptor which mediates acceptance or avoidance behavior, depending on its substrates.</text>
</comment>
<evidence type="ECO:0000256" key="3">
    <source>
        <dbReference type="ARBA" id="ARBA00022692"/>
    </source>
</evidence>
<evidence type="ECO:0000256" key="8">
    <source>
        <dbReference type="RuleBase" id="RU363108"/>
    </source>
</evidence>
<dbReference type="PANTHER" id="PTHR21143">
    <property type="entry name" value="INVERTEBRATE GUSTATORY RECEPTOR"/>
    <property type="match status" value="1"/>
</dbReference>
<gene>
    <name evidence="9" type="primary">putative AGAP005514-PA</name>
    <name evidence="9" type="ORF">CLUMA_CG011577</name>
</gene>
<dbReference type="OrthoDB" id="6478931at2759"/>
<dbReference type="GO" id="GO:0043025">
    <property type="term" value="C:neuronal cell body"/>
    <property type="evidence" value="ECO:0007669"/>
    <property type="project" value="TreeGrafter"/>
</dbReference>
<sequence>MEPFVNFARFWGLWPQSLRRSSPGISIPSLLWYFVIVAIYIYVIYINLDKKFWMSFIEVLNCDYQVYGTWLQILSSLMISLISILMTLFTFRKIWTLFEMIVDVDIILNKDFSLIVPKRVHRTINYITVIILHVIYLVLLCVTYYIFNLTLGLDSYIICIDYLLANIPYLASMISFYLTTNGISRRFHQVNCILLQLSPNDIPKDTFEVCSRSSKNDRHMPTIELNEIYSIYGNHLRKGSPMSPPIKPLRDKNEISREIKKLTTKLENREENLWTKIHRRRVIEIEEYKMVKLINPDDIIEHLTKLLDIHAVLLDCIGLQNQIISLQILLIVAEIFIFEVYAMFSIYRTFNNTAIRSIPLAYGNVFWVIFYSIMLYLIMSIATDCVKQGKNMGTCIHKVINKIGSHAHPKVIEKLSTMSHQITMRSPDFNCGLFSFDWELIFSIISATTIYLVFLLQFDIAKNANDAEKI</sequence>
<comment type="similarity">
    <text evidence="8">Belongs to the insect chemoreceptor superfamily. Gustatory receptor (GR) family.</text>
</comment>
<feature type="transmembrane region" description="Helical" evidence="8">
    <location>
        <begin position="30"/>
        <end position="48"/>
    </location>
</feature>
<evidence type="ECO:0000313" key="10">
    <source>
        <dbReference type="Proteomes" id="UP000183832"/>
    </source>
</evidence>
<evidence type="ECO:0000256" key="4">
    <source>
        <dbReference type="ARBA" id="ARBA00022989"/>
    </source>
</evidence>